<keyword evidence="1" id="KW-0812">Transmembrane</keyword>
<comment type="caution">
    <text evidence="2">The sequence shown here is derived from an EMBL/GenBank/DDBJ whole genome shotgun (WGS) entry which is preliminary data.</text>
</comment>
<keyword evidence="1" id="KW-0472">Membrane</keyword>
<keyword evidence="3" id="KW-1185">Reference proteome</keyword>
<feature type="transmembrane region" description="Helical" evidence="1">
    <location>
        <begin position="105"/>
        <end position="129"/>
    </location>
</feature>
<sequence length="247" mass="28106">MASHGVSVHYICYCSVVLAYNVGASVETKTIFFSYSNVVSVQRYISICLFRTTVEKMMLRMPLLLFVLLHWSSALLVTSPLLTSLNVTYEPNRNFDLRTPPNDLALANMISFILVTVLFISSFCSYVSVLAHILRNKSTVVRARRQEIRLSIQITGLMVAFLFVLVYNLGQYILNDSQQTIMLYSWRKVHPIMNTFLSAVQAWMCLFFNNDVQYKLTKLLGCGRLKAVDLLEANFLGDLVQSSRFPA</sequence>
<name>A0AA36H3C4_CYLNA</name>
<evidence type="ECO:0000256" key="1">
    <source>
        <dbReference type="SAM" id="Phobius"/>
    </source>
</evidence>
<keyword evidence="1" id="KW-1133">Transmembrane helix</keyword>
<dbReference type="GO" id="GO:0016020">
    <property type="term" value="C:membrane"/>
    <property type="evidence" value="ECO:0007669"/>
    <property type="project" value="TreeGrafter"/>
</dbReference>
<protein>
    <submittedName>
        <fullName evidence="2">Uncharacterized protein</fullName>
    </submittedName>
</protein>
<evidence type="ECO:0000313" key="2">
    <source>
        <dbReference type="EMBL" id="CAJ0603361.1"/>
    </source>
</evidence>
<dbReference type="Gene3D" id="1.20.1070.10">
    <property type="entry name" value="Rhodopsin 7-helix transmembrane proteins"/>
    <property type="match status" value="1"/>
</dbReference>
<dbReference type="InterPro" id="IPR052665">
    <property type="entry name" value="Neuropeptide-GPCR"/>
</dbReference>
<dbReference type="EMBL" id="CATQJL010000305">
    <property type="protein sequence ID" value="CAJ0603361.1"/>
    <property type="molecule type" value="Genomic_DNA"/>
</dbReference>
<dbReference type="PANTHER" id="PTHR24224">
    <property type="entry name" value="CARDIOACCELERATORY PEPTIDE RECEPTOR-RELATED"/>
    <property type="match status" value="1"/>
</dbReference>
<organism evidence="2 3">
    <name type="scientific">Cylicocyclus nassatus</name>
    <name type="common">Nematode worm</name>
    <dbReference type="NCBI Taxonomy" id="53992"/>
    <lineage>
        <taxon>Eukaryota</taxon>
        <taxon>Metazoa</taxon>
        <taxon>Ecdysozoa</taxon>
        <taxon>Nematoda</taxon>
        <taxon>Chromadorea</taxon>
        <taxon>Rhabditida</taxon>
        <taxon>Rhabditina</taxon>
        <taxon>Rhabditomorpha</taxon>
        <taxon>Strongyloidea</taxon>
        <taxon>Strongylidae</taxon>
        <taxon>Cylicocyclus</taxon>
    </lineage>
</organism>
<dbReference type="InterPro" id="IPR019426">
    <property type="entry name" value="7TM_GPCR_serpentine_rcpt_Srv"/>
</dbReference>
<accession>A0AA36H3C4</accession>
<dbReference type="Pfam" id="PF10323">
    <property type="entry name" value="7TM_GPCR_Srv"/>
    <property type="match status" value="1"/>
</dbReference>
<feature type="transmembrane region" description="Helical" evidence="1">
    <location>
        <begin position="63"/>
        <end position="85"/>
    </location>
</feature>
<dbReference type="PANTHER" id="PTHR24224:SF17">
    <property type="entry name" value="G-PROTEIN COUPLED RECEPTORS FAMILY 1 PROFILE DOMAIN-CONTAINING PROTEIN"/>
    <property type="match status" value="1"/>
</dbReference>
<feature type="transmembrane region" description="Helical" evidence="1">
    <location>
        <begin position="189"/>
        <end position="208"/>
    </location>
</feature>
<dbReference type="Proteomes" id="UP001176961">
    <property type="component" value="Unassembled WGS sequence"/>
</dbReference>
<gene>
    <name evidence="2" type="ORF">CYNAS_LOCUS15344</name>
</gene>
<dbReference type="AlphaFoldDB" id="A0AA36H3C4"/>
<proteinExistence type="predicted"/>
<feature type="transmembrane region" description="Helical" evidence="1">
    <location>
        <begin position="150"/>
        <end position="169"/>
    </location>
</feature>
<dbReference type="SUPFAM" id="SSF81321">
    <property type="entry name" value="Family A G protein-coupled receptor-like"/>
    <property type="match status" value="1"/>
</dbReference>
<evidence type="ECO:0000313" key="3">
    <source>
        <dbReference type="Proteomes" id="UP001176961"/>
    </source>
</evidence>
<reference evidence="2" key="1">
    <citation type="submission" date="2023-07" db="EMBL/GenBank/DDBJ databases">
        <authorList>
            <consortium name="CYATHOMIX"/>
        </authorList>
    </citation>
    <scope>NUCLEOTIDE SEQUENCE</scope>
    <source>
        <strain evidence="2">N/A</strain>
    </source>
</reference>